<dbReference type="SUPFAM" id="SSF46785">
    <property type="entry name" value="Winged helix' DNA-binding domain"/>
    <property type="match status" value="1"/>
</dbReference>
<protein>
    <submittedName>
        <fullName evidence="6">LysR family transcriptional regulator</fullName>
    </submittedName>
</protein>
<dbReference type="GO" id="GO:0003700">
    <property type="term" value="F:DNA-binding transcription factor activity"/>
    <property type="evidence" value="ECO:0007669"/>
    <property type="project" value="InterPro"/>
</dbReference>
<gene>
    <name evidence="6" type="ORF">ABFB10_14610</name>
</gene>
<dbReference type="PRINTS" id="PR00039">
    <property type="entry name" value="HTHLYSR"/>
</dbReference>
<evidence type="ECO:0000313" key="7">
    <source>
        <dbReference type="Proteomes" id="UP001428774"/>
    </source>
</evidence>
<dbReference type="Proteomes" id="UP001428774">
    <property type="component" value="Unassembled WGS sequence"/>
</dbReference>
<comment type="caution">
    <text evidence="6">The sequence shown here is derived from an EMBL/GenBank/DDBJ whole genome shotgun (WGS) entry which is preliminary data.</text>
</comment>
<keyword evidence="7" id="KW-1185">Reference proteome</keyword>
<dbReference type="InterPro" id="IPR050950">
    <property type="entry name" value="HTH-type_LysR_regulators"/>
</dbReference>
<dbReference type="InterPro" id="IPR005119">
    <property type="entry name" value="LysR_subst-bd"/>
</dbReference>
<reference evidence="6 7" key="1">
    <citation type="submission" date="2024-05" db="EMBL/GenBank/DDBJ databases">
        <title>Genome sequence of Ponticoccus litoralis KCCM 90028.</title>
        <authorList>
            <person name="Kim J.M."/>
            <person name="Lee J.K."/>
            <person name="Choi B.J."/>
            <person name="Bayburt H."/>
            <person name="Baek J.H."/>
            <person name="Jeon C.O."/>
        </authorList>
    </citation>
    <scope>NUCLEOTIDE SEQUENCE [LARGE SCALE GENOMIC DNA]</scope>
    <source>
        <strain evidence="6 7">KCCM 90028</strain>
    </source>
</reference>
<evidence type="ECO:0000256" key="4">
    <source>
        <dbReference type="ARBA" id="ARBA00023163"/>
    </source>
</evidence>
<evidence type="ECO:0000256" key="3">
    <source>
        <dbReference type="ARBA" id="ARBA00023125"/>
    </source>
</evidence>
<dbReference type="Gene3D" id="1.10.10.10">
    <property type="entry name" value="Winged helix-like DNA-binding domain superfamily/Winged helix DNA-binding domain"/>
    <property type="match status" value="1"/>
</dbReference>
<comment type="similarity">
    <text evidence="1">Belongs to the LysR transcriptional regulatory family.</text>
</comment>
<dbReference type="PROSITE" id="PS50931">
    <property type="entry name" value="HTH_LYSR"/>
    <property type="match status" value="1"/>
</dbReference>
<evidence type="ECO:0000256" key="2">
    <source>
        <dbReference type="ARBA" id="ARBA00023015"/>
    </source>
</evidence>
<dbReference type="Gene3D" id="3.40.190.290">
    <property type="match status" value="1"/>
</dbReference>
<dbReference type="Pfam" id="PF00126">
    <property type="entry name" value="HTH_1"/>
    <property type="match status" value="1"/>
</dbReference>
<dbReference type="RefSeq" id="WP_347167057.1">
    <property type="nucleotide sequence ID" value="NZ_JBDNCH010000002.1"/>
</dbReference>
<evidence type="ECO:0000313" key="6">
    <source>
        <dbReference type="EMBL" id="MEN9062042.1"/>
    </source>
</evidence>
<dbReference type="GO" id="GO:0003677">
    <property type="term" value="F:DNA binding"/>
    <property type="evidence" value="ECO:0007669"/>
    <property type="project" value="UniProtKB-KW"/>
</dbReference>
<keyword evidence="3" id="KW-0238">DNA-binding</keyword>
<keyword evidence="4" id="KW-0804">Transcription</keyword>
<evidence type="ECO:0000256" key="1">
    <source>
        <dbReference type="ARBA" id="ARBA00009437"/>
    </source>
</evidence>
<dbReference type="InterPro" id="IPR000847">
    <property type="entry name" value="LysR_HTH_N"/>
</dbReference>
<dbReference type="Pfam" id="PF03466">
    <property type="entry name" value="LysR_substrate"/>
    <property type="match status" value="1"/>
</dbReference>
<evidence type="ECO:0000259" key="5">
    <source>
        <dbReference type="PROSITE" id="PS50931"/>
    </source>
</evidence>
<feature type="domain" description="HTH lysR-type" evidence="5">
    <location>
        <begin position="7"/>
        <end position="64"/>
    </location>
</feature>
<dbReference type="InterPro" id="IPR036390">
    <property type="entry name" value="WH_DNA-bd_sf"/>
</dbReference>
<keyword evidence="2" id="KW-0805">Transcription regulation</keyword>
<dbReference type="GO" id="GO:0005829">
    <property type="term" value="C:cytosol"/>
    <property type="evidence" value="ECO:0007669"/>
    <property type="project" value="TreeGrafter"/>
</dbReference>
<accession>A0AAW9SQS6</accession>
<proteinExistence type="inferred from homology"/>
<organism evidence="6 7">
    <name type="scientific">Ponticoccus litoralis</name>
    <dbReference type="NCBI Taxonomy" id="422297"/>
    <lineage>
        <taxon>Bacteria</taxon>
        <taxon>Pseudomonadati</taxon>
        <taxon>Pseudomonadota</taxon>
        <taxon>Alphaproteobacteria</taxon>
        <taxon>Rhodobacterales</taxon>
        <taxon>Roseobacteraceae</taxon>
        <taxon>Ponticoccus</taxon>
    </lineage>
</organism>
<dbReference type="InterPro" id="IPR036388">
    <property type="entry name" value="WH-like_DNA-bd_sf"/>
</dbReference>
<dbReference type="AlphaFoldDB" id="A0AAW9SQS6"/>
<dbReference type="EMBL" id="JBDNCH010000002">
    <property type="protein sequence ID" value="MEN9062042.1"/>
    <property type="molecule type" value="Genomic_DNA"/>
</dbReference>
<dbReference type="PANTHER" id="PTHR30419:SF8">
    <property type="entry name" value="NITROGEN ASSIMILATION TRANSCRIPTIONAL ACTIVATOR-RELATED"/>
    <property type="match status" value="1"/>
</dbReference>
<dbReference type="SUPFAM" id="SSF53850">
    <property type="entry name" value="Periplasmic binding protein-like II"/>
    <property type="match status" value="1"/>
</dbReference>
<dbReference type="PANTHER" id="PTHR30419">
    <property type="entry name" value="HTH-TYPE TRANSCRIPTIONAL REGULATOR YBHD"/>
    <property type="match status" value="1"/>
</dbReference>
<sequence>MSLLRRLKPQHLHLMNLIAERRQLQVAAEAMGLSQPAASRALAEMERELGGALFYRHPRGMEATELGAACLRHARAILSGFESLETEVTELQRGTAGEVRVGTVTGPAVGCVVPAVQAVKAETPGIRVTVDVGPSAQLVRGLQEGTMDFIVARLPPGVEGADFELYPARNEVAELMVRRSHPLAGQGAVALADTLPFEWVIQERGSPIRVAVEGAFRGQGLPVPPRVTNSSSLLVALAMLAGDTSVITSLSAEAASLLAAGPLAADLVTLPLVEPILVTPYFVISHRYRQHSRAAGRLMQETLARL</sequence>
<name>A0AAW9SQS6_9RHOB</name>